<evidence type="ECO:0000256" key="1">
    <source>
        <dbReference type="ARBA" id="ARBA00007572"/>
    </source>
</evidence>
<dbReference type="InterPro" id="IPR012309">
    <property type="entry name" value="DNA_ligase_ATP-dep_C"/>
</dbReference>
<dbReference type="NCBIfam" id="TIGR02777">
    <property type="entry name" value="LigD_PE_dom"/>
    <property type="match status" value="1"/>
</dbReference>
<dbReference type="NCBIfam" id="TIGR02779">
    <property type="entry name" value="NHEJ_ligase_lig"/>
    <property type="match status" value="1"/>
</dbReference>
<comment type="caution">
    <text evidence="7">The sequence shown here is derived from an EMBL/GenBank/DDBJ whole genome shotgun (WGS) entry which is preliminary data.</text>
</comment>
<name>A0ABT1JIX5_ACTCY</name>
<dbReference type="RefSeq" id="WP_026418384.1">
    <property type="nucleotide sequence ID" value="NZ_AUBJ02000001.1"/>
</dbReference>
<dbReference type="Gene3D" id="3.30.470.30">
    <property type="entry name" value="DNA ligase/mRNA capping enzyme"/>
    <property type="match status" value="1"/>
</dbReference>
<accession>A0ABT1JIX5</accession>
<protein>
    <recommendedName>
        <fullName evidence="2">DNA ligase (ATP)</fullName>
        <ecNumber evidence="2">6.5.1.1</ecNumber>
    </recommendedName>
</protein>
<dbReference type="Pfam" id="PF13298">
    <property type="entry name" value="LigD_N"/>
    <property type="match status" value="1"/>
</dbReference>
<dbReference type="CDD" id="cd07971">
    <property type="entry name" value="OBF_DNA_ligase_LigD"/>
    <property type="match status" value="1"/>
</dbReference>
<dbReference type="Pfam" id="PF01068">
    <property type="entry name" value="DNA_ligase_A_M"/>
    <property type="match status" value="1"/>
</dbReference>
<gene>
    <name evidence="7" type="ORF">G443_001961</name>
</gene>
<evidence type="ECO:0000256" key="2">
    <source>
        <dbReference type="ARBA" id="ARBA00012727"/>
    </source>
</evidence>
<evidence type="ECO:0000313" key="7">
    <source>
        <dbReference type="EMBL" id="MCP2331691.1"/>
    </source>
</evidence>
<dbReference type="EMBL" id="AUBJ02000001">
    <property type="protein sequence ID" value="MCP2331691.1"/>
    <property type="molecule type" value="Genomic_DNA"/>
</dbReference>
<evidence type="ECO:0000313" key="8">
    <source>
        <dbReference type="Proteomes" id="UP000791080"/>
    </source>
</evidence>
<dbReference type="Gene3D" id="3.30.1490.70">
    <property type="match status" value="1"/>
</dbReference>
<evidence type="ECO:0000256" key="4">
    <source>
        <dbReference type="ARBA" id="ARBA00034003"/>
    </source>
</evidence>
<dbReference type="PANTHER" id="PTHR45674">
    <property type="entry name" value="DNA LIGASE 1/3 FAMILY MEMBER"/>
    <property type="match status" value="1"/>
</dbReference>
<evidence type="ECO:0000256" key="3">
    <source>
        <dbReference type="ARBA" id="ARBA00022598"/>
    </source>
</evidence>
<keyword evidence="8" id="KW-1185">Reference proteome</keyword>
<dbReference type="Pfam" id="PF04679">
    <property type="entry name" value="DNA_ligase_A_C"/>
    <property type="match status" value="1"/>
</dbReference>
<reference evidence="7 8" key="2">
    <citation type="submission" date="2022-06" db="EMBL/GenBank/DDBJ databases">
        <title>Genomic Encyclopedia of Type Strains, Phase I: the one thousand microbial genomes (KMG-I) project.</title>
        <authorList>
            <person name="Kyrpides N."/>
        </authorList>
    </citation>
    <scope>NUCLEOTIDE SEQUENCE [LARGE SCALE GENOMIC DNA]</scope>
    <source>
        <strain evidence="7 8">DSM 43889</strain>
    </source>
</reference>
<keyword evidence="3" id="KW-0436">Ligase</keyword>
<dbReference type="PANTHER" id="PTHR45674:SF4">
    <property type="entry name" value="DNA LIGASE 1"/>
    <property type="match status" value="1"/>
</dbReference>
<evidence type="ECO:0000256" key="5">
    <source>
        <dbReference type="SAM" id="MobiDB-lite"/>
    </source>
</evidence>
<dbReference type="InterPro" id="IPR014144">
    <property type="entry name" value="LigD_PE_domain"/>
</dbReference>
<evidence type="ECO:0000259" key="6">
    <source>
        <dbReference type="PROSITE" id="PS50160"/>
    </source>
</evidence>
<dbReference type="Gene3D" id="2.40.50.140">
    <property type="entry name" value="Nucleic acid-binding proteins"/>
    <property type="match status" value="1"/>
</dbReference>
<comment type="similarity">
    <text evidence="1">Belongs to the ATP-dependent DNA ligase family.</text>
</comment>
<sequence>MADLDEYRRRRDPRRTPEPVPDHGPLPHGADDVFVVQEHHARRLHWDVRLERNGVLVSWAVPKGLPAEPGTVRLAVRTEDHPLDYADFEGRIPKGEYGAGEVLIWDRGTYETRKWTDHEVDVVLHGDRVTGRYVFFGRGGDWMVRRSDPPQDPDRVPVPDDVAPMLATAGTLPSTSEDDQWCYEFKWDGARALAEVEGGRLRLRNRRGEDVTATYPELRGLGEQLGSTQVLLDGEIVVLDQGRPSFALLQRRLHVTGQARTRRLAEEHPATLLVFDLLHLDGRNLFDLPYTRRRALLDELAPRGPHWQTPPSFSGGGAAVLQVSRERGFEGIVAKHRDSPYRPGRRSPAWTKIKDVRTQEVVVGGWRPGEGRRSGVLGSLLLGLPGPDGLRFVGSVGSGFSEAELRSLTGTLRELASAKSPFAGPVPAQRARSARWVEPRLVGEVLFQEWTRDGRLRAPRWRGLRDDKRPAEVTEGA</sequence>
<feature type="region of interest" description="Disordered" evidence="5">
    <location>
        <begin position="1"/>
        <end position="30"/>
    </location>
</feature>
<reference evidence="7 8" key="1">
    <citation type="submission" date="2013-07" db="EMBL/GenBank/DDBJ databases">
        <authorList>
            <consortium name="DOE Joint Genome Institute"/>
            <person name="Reeve W."/>
            <person name="Huntemann M."/>
            <person name="Han J."/>
            <person name="Chen A."/>
            <person name="Kyrpides N."/>
            <person name="Mavromatis K."/>
            <person name="Markowitz V."/>
            <person name="Palaniappan K."/>
            <person name="Ivanova N."/>
            <person name="Schaumberg A."/>
            <person name="Pati A."/>
            <person name="Liolios K."/>
            <person name="Nordberg H.P."/>
            <person name="Cantor M.N."/>
            <person name="Hua S.X."/>
            <person name="Woyke T."/>
        </authorList>
    </citation>
    <scope>NUCLEOTIDE SEQUENCE [LARGE SCALE GENOMIC DNA]</scope>
    <source>
        <strain evidence="7 8">DSM 43889</strain>
    </source>
</reference>
<proteinExistence type="inferred from homology"/>
<dbReference type="InterPro" id="IPR014146">
    <property type="entry name" value="LigD_ligase_dom"/>
</dbReference>
<feature type="domain" description="ATP-dependent DNA ligase family profile" evidence="6">
    <location>
        <begin position="272"/>
        <end position="386"/>
    </location>
</feature>
<comment type="catalytic activity">
    <reaction evidence="4">
        <text>ATP + (deoxyribonucleotide)n-3'-hydroxyl + 5'-phospho-(deoxyribonucleotide)m = (deoxyribonucleotide)n+m + AMP + diphosphate.</text>
        <dbReference type="EC" id="6.5.1.1"/>
    </reaction>
</comment>
<dbReference type="Proteomes" id="UP000791080">
    <property type="component" value="Unassembled WGS sequence"/>
</dbReference>
<dbReference type="InterPro" id="IPR050191">
    <property type="entry name" value="ATP-dep_DNA_ligase"/>
</dbReference>
<dbReference type="SUPFAM" id="SSF50249">
    <property type="entry name" value="Nucleic acid-binding proteins"/>
    <property type="match status" value="1"/>
</dbReference>
<feature type="compositionally biased region" description="Basic and acidic residues" evidence="5">
    <location>
        <begin position="1"/>
        <end position="21"/>
    </location>
</feature>
<organism evidence="7 8">
    <name type="scientific">Actinoalloteichus caeruleus DSM 43889</name>
    <dbReference type="NCBI Taxonomy" id="1120930"/>
    <lineage>
        <taxon>Bacteria</taxon>
        <taxon>Bacillati</taxon>
        <taxon>Actinomycetota</taxon>
        <taxon>Actinomycetes</taxon>
        <taxon>Pseudonocardiales</taxon>
        <taxon>Pseudonocardiaceae</taxon>
        <taxon>Actinoalloteichus</taxon>
        <taxon>Actinoalloteichus cyanogriseus</taxon>
    </lineage>
</organism>
<dbReference type="SUPFAM" id="SSF56091">
    <property type="entry name" value="DNA ligase/mRNA capping enzyme, catalytic domain"/>
    <property type="match status" value="1"/>
</dbReference>
<dbReference type="InterPro" id="IPR012340">
    <property type="entry name" value="NA-bd_OB-fold"/>
</dbReference>
<dbReference type="InterPro" id="IPR012310">
    <property type="entry name" value="DNA_ligase_ATP-dep_cent"/>
</dbReference>
<dbReference type="PROSITE" id="PS50160">
    <property type="entry name" value="DNA_LIGASE_A3"/>
    <property type="match status" value="1"/>
</dbReference>
<dbReference type="EC" id="6.5.1.1" evidence="2"/>
<dbReference type="CDD" id="cd07906">
    <property type="entry name" value="Adenylation_DNA_ligase_LigD_LigC"/>
    <property type="match status" value="1"/>
</dbReference>